<gene>
    <name evidence="1" type="ORF">Aph01nite_22320</name>
</gene>
<reference evidence="1" key="1">
    <citation type="submission" date="2021-01" db="EMBL/GenBank/DDBJ databases">
        <title>Whole genome shotgun sequence of Acrocarpospora phusangensis NBRC 108782.</title>
        <authorList>
            <person name="Komaki H."/>
            <person name="Tamura T."/>
        </authorList>
    </citation>
    <scope>NUCLEOTIDE SEQUENCE</scope>
    <source>
        <strain evidence="1">NBRC 108782</strain>
    </source>
</reference>
<proteinExistence type="predicted"/>
<organism evidence="1 2">
    <name type="scientific">Acrocarpospora phusangensis</name>
    <dbReference type="NCBI Taxonomy" id="1070424"/>
    <lineage>
        <taxon>Bacteria</taxon>
        <taxon>Bacillati</taxon>
        <taxon>Actinomycetota</taxon>
        <taxon>Actinomycetes</taxon>
        <taxon>Streptosporangiales</taxon>
        <taxon>Streptosporangiaceae</taxon>
        <taxon>Acrocarpospora</taxon>
    </lineage>
</organism>
<name>A0A919QCT1_9ACTN</name>
<evidence type="ECO:0000313" key="2">
    <source>
        <dbReference type="Proteomes" id="UP000640052"/>
    </source>
</evidence>
<keyword evidence="2" id="KW-1185">Reference proteome</keyword>
<comment type="caution">
    <text evidence="1">The sequence shown here is derived from an EMBL/GenBank/DDBJ whole genome shotgun (WGS) entry which is preliminary data.</text>
</comment>
<dbReference type="AlphaFoldDB" id="A0A919QCT1"/>
<dbReference type="EMBL" id="BOOA01000014">
    <property type="protein sequence ID" value="GIH23922.1"/>
    <property type="molecule type" value="Genomic_DNA"/>
</dbReference>
<accession>A0A919QCT1</accession>
<dbReference type="Proteomes" id="UP000640052">
    <property type="component" value="Unassembled WGS sequence"/>
</dbReference>
<protein>
    <submittedName>
        <fullName evidence="1">Uncharacterized protein</fullName>
    </submittedName>
</protein>
<sequence length="81" mass="8581">MFFNRSSTTTHRAPESGLTWMADAGVRVHVLRTVAGHGSLTTQRYLHPNLGSATAAGTALSARLAGRRPTQGPHLVPNYAG</sequence>
<evidence type="ECO:0000313" key="1">
    <source>
        <dbReference type="EMBL" id="GIH23922.1"/>
    </source>
</evidence>